<feature type="compositionally biased region" description="Basic and acidic residues" evidence="8">
    <location>
        <begin position="114"/>
        <end position="123"/>
    </location>
</feature>
<feature type="compositionally biased region" description="Basic and acidic residues" evidence="8">
    <location>
        <begin position="92"/>
        <end position="104"/>
    </location>
</feature>
<feature type="domain" description="Piwi" evidence="10">
    <location>
        <begin position="599"/>
        <end position="891"/>
    </location>
</feature>
<evidence type="ECO:0000259" key="10">
    <source>
        <dbReference type="PROSITE" id="PS50822"/>
    </source>
</evidence>
<dbReference type="Pfam" id="PF02170">
    <property type="entry name" value="PAZ"/>
    <property type="match status" value="1"/>
</dbReference>
<evidence type="ECO:0000313" key="11">
    <source>
        <dbReference type="EMBL" id="AQX83021.1"/>
    </source>
</evidence>
<evidence type="ECO:0000256" key="7">
    <source>
        <dbReference type="ARBA" id="ARBA00038291"/>
    </source>
</evidence>
<dbReference type="Gene3D" id="2.170.260.10">
    <property type="entry name" value="paz domain"/>
    <property type="match status" value="1"/>
</dbReference>
<comment type="similarity">
    <text evidence="7">Belongs to the argonaute family. Piwi subfamily.</text>
</comment>
<accession>A0A1W5RUW2</accession>
<sequence length="905" mass="102350">MSGRARGRAGRGGRGAPADLGPARKPGAEETKPEQSSGRSRGRAPGPKAVAPQAATAVPAVRPQATATAAAAAAPTKPKAAMPLEEGMSRMSVRDRPTSREKSGPRGAEGGPRGPREGKSGRSMRDLQIVQPHTKPAHVASKKGTSGAPVKIMSNFFRLLTRPDWAIYQYNVQFEPEVPFIRKRRELLHNLADRLGPTRVFDGMQLFMPLRLGERVSDFQSQNRFDETPHTVKITLTNELPPSSPTCIQMFNIIFRKVMRQLGMKQVGRHYFSVNEDDRAQVPAHKLEVWPGYSTSILQYEENVLLCADVQHKVVRCDTVLDVLYDLGTKAKERRLDFHELAMKELIGTSVLTRYNNKTYRIDDINWDMTPKSKFKRSQDEEVTFLEYYSKQYNLKIEDVNQPMLISRMKRAPKRGQFGIEYAALVPQLCFMTGLTTNMREDFRVMKDLATHTRIEPKQRSHTLHSFMQLMKKNPEALKNLEQWGLSFASDLLEFGGRQLPTEKINVRSRSSTYRPDNPDWTNDIRSNHLISTKDLSSWLLLFTRRDQDKGQGFLQTLRRVGPSMGVRIMEPKVIELQDNKTETYLRAIKDNLDKSIVMVACILTSNTKQTYDAIKRFCCVDAPVPSQVVVARTLSKPKMIMSVCTKICIQLNCKMGGEVWALDIPLDNMMVVGIDTYHDSVNKGQSVGGFVASMNRTCTKYHSRTTFQHSGQELMDQLGTCMTASLRKYAEVNGKLPARIFVYRDGVGDGQLESIVNYELQQFLAAFKQIEDGYNPKFSFIVVKKGINTRLFLRSGPGMMNPLPGTVVDDHVTRSEWYDFFLVSQSVRQGTVSPTHYNVVHDSSDLKPDHIQRLTYKLTHLYYNWPGTIRVPAPCQYAHKLAFLVGQSVHKAPDLSLADRLYFL</sequence>
<dbReference type="Gene3D" id="3.40.50.2300">
    <property type="match status" value="1"/>
</dbReference>
<dbReference type="InterPro" id="IPR003100">
    <property type="entry name" value="PAZ_dom"/>
</dbReference>
<evidence type="ECO:0000256" key="6">
    <source>
        <dbReference type="ARBA" id="ARBA00023158"/>
    </source>
</evidence>
<evidence type="ECO:0000256" key="3">
    <source>
        <dbReference type="ARBA" id="ARBA00022490"/>
    </source>
</evidence>
<evidence type="ECO:0000256" key="5">
    <source>
        <dbReference type="ARBA" id="ARBA00022884"/>
    </source>
</evidence>
<dbReference type="SUPFAM" id="SSF53098">
    <property type="entry name" value="Ribonuclease H-like"/>
    <property type="match status" value="1"/>
</dbReference>
<evidence type="ECO:0000259" key="9">
    <source>
        <dbReference type="PROSITE" id="PS50821"/>
    </source>
</evidence>
<dbReference type="Pfam" id="PF23278">
    <property type="entry name" value="Piwi_N"/>
    <property type="match status" value="1"/>
</dbReference>
<dbReference type="SMART" id="SM00949">
    <property type="entry name" value="PAZ"/>
    <property type="match status" value="1"/>
</dbReference>
<dbReference type="GO" id="GO:0031047">
    <property type="term" value="P:regulatory ncRNA-mediated gene silencing"/>
    <property type="evidence" value="ECO:0007669"/>
    <property type="project" value="UniProtKB-KW"/>
</dbReference>
<dbReference type="InterPro" id="IPR003165">
    <property type="entry name" value="Piwi"/>
</dbReference>
<evidence type="ECO:0000256" key="4">
    <source>
        <dbReference type="ARBA" id="ARBA00022782"/>
    </source>
</evidence>
<feature type="domain" description="PAZ" evidence="9">
    <location>
        <begin position="319"/>
        <end position="434"/>
    </location>
</feature>
<dbReference type="GO" id="GO:0030154">
    <property type="term" value="P:cell differentiation"/>
    <property type="evidence" value="ECO:0007669"/>
    <property type="project" value="UniProtKB-KW"/>
</dbReference>
<dbReference type="GO" id="GO:0003723">
    <property type="term" value="F:RNA binding"/>
    <property type="evidence" value="ECO:0007669"/>
    <property type="project" value="UniProtKB-KW"/>
</dbReference>
<name>A0A1W5RUW2_OSCLO</name>
<dbReference type="PROSITE" id="PS50821">
    <property type="entry name" value="PAZ"/>
    <property type="match status" value="1"/>
</dbReference>
<keyword evidence="3" id="KW-0963">Cytoplasm</keyword>
<dbReference type="EMBL" id="KX216816">
    <property type="protein sequence ID" value="AQX83021.1"/>
    <property type="molecule type" value="mRNA"/>
</dbReference>
<feature type="compositionally biased region" description="Basic residues" evidence="8">
    <location>
        <begin position="1"/>
        <end position="11"/>
    </location>
</feature>
<evidence type="ECO:0000256" key="1">
    <source>
        <dbReference type="ARBA" id="ARBA00004496"/>
    </source>
</evidence>
<dbReference type="GO" id="GO:0005737">
    <property type="term" value="C:cytoplasm"/>
    <property type="evidence" value="ECO:0007669"/>
    <property type="project" value="UniProtKB-SubCell"/>
</dbReference>
<dbReference type="PROSITE" id="PS50822">
    <property type="entry name" value="PIWI"/>
    <property type="match status" value="1"/>
</dbReference>
<dbReference type="AlphaFoldDB" id="A0A1W5RUW2"/>
<dbReference type="FunFam" id="3.30.420.10:FF:000014">
    <property type="entry name" value="Piwi-like RNA-mediated gene silencing 1"/>
    <property type="match status" value="1"/>
</dbReference>
<dbReference type="PANTHER" id="PTHR22891">
    <property type="entry name" value="EUKARYOTIC TRANSLATION INITIATION FACTOR 2C"/>
    <property type="match status" value="1"/>
</dbReference>
<dbReference type="SUPFAM" id="SSF101690">
    <property type="entry name" value="PAZ domain"/>
    <property type="match status" value="1"/>
</dbReference>
<dbReference type="Gene3D" id="3.30.420.10">
    <property type="entry name" value="Ribonuclease H-like superfamily/Ribonuclease H"/>
    <property type="match status" value="1"/>
</dbReference>
<comment type="subcellular location">
    <subcellularLocation>
        <location evidence="1">Cytoplasm</location>
    </subcellularLocation>
</comment>
<keyword evidence="5" id="KW-0694">RNA-binding</keyword>
<dbReference type="InterPro" id="IPR012337">
    <property type="entry name" value="RNaseH-like_sf"/>
</dbReference>
<keyword evidence="6" id="KW-0943">RNA-mediated gene silencing</keyword>
<feature type="compositionally biased region" description="Low complexity" evidence="8">
    <location>
        <begin position="47"/>
        <end position="81"/>
    </location>
</feature>
<proteinExistence type="evidence at transcript level"/>
<dbReference type="SMART" id="SM00950">
    <property type="entry name" value="Piwi"/>
    <property type="match status" value="1"/>
</dbReference>
<protein>
    <submittedName>
        <fullName evidence="11">Piwi A</fullName>
    </submittedName>
</protein>
<keyword evidence="2" id="KW-0217">Developmental protein</keyword>
<dbReference type="CDD" id="cd02845">
    <property type="entry name" value="PAZ_piwi_like"/>
    <property type="match status" value="1"/>
</dbReference>
<dbReference type="CDD" id="cd04658">
    <property type="entry name" value="Piwi_piwi-like_Euk"/>
    <property type="match status" value="1"/>
</dbReference>
<dbReference type="InterPro" id="IPR036397">
    <property type="entry name" value="RNaseH_sf"/>
</dbReference>
<feature type="region of interest" description="Disordered" evidence="8">
    <location>
        <begin position="1"/>
        <end position="123"/>
    </location>
</feature>
<dbReference type="Pfam" id="PF02171">
    <property type="entry name" value="Piwi"/>
    <property type="match status" value="1"/>
</dbReference>
<evidence type="ECO:0000256" key="2">
    <source>
        <dbReference type="ARBA" id="ARBA00022473"/>
    </source>
</evidence>
<evidence type="ECO:0000256" key="8">
    <source>
        <dbReference type="SAM" id="MobiDB-lite"/>
    </source>
</evidence>
<keyword evidence="4" id="KW-0221">Differentiation</keyword>
<dbReference type="InterPro" id="IPR036085">
    <property type="entry name" value="PAZ_dom_sf"/>
</dbReference>
<organism evidence="11">
    <name type="scientific">Oscarella lobularis</name>
    <name type="common">Bubble oscar sponge</name>
    <name type="synonym">Halisarca lobularis</name>
    <dbReference type="NCBI Taxonomy" id="121494"/>
    <lineage>
        <taxon>Eukaryota</taxon>
        <taxon>Metazoa</taxon>
        <taxon>Porifera</taxon>
        <taxon>Homoscleromorpha</taxon>
        <taxon>Homosclerophorida</taxon>
        <taxon>Oscarellidae</taxon>
        <taxon>Oscarella</taxon>
    </lineage>
</organism>
<reference evidence="11" key="1">
    <citation type="submission" date="2016-05" db="EMBL/GenBank/DDBJ databases">
        <title>The stepping stone for understanding somatic and germ lines origins.</title>
        <authorList>
            <person name="Fierro-Constain L."/>
            <person name="Schenkelaars Q."/>
            <person name="Gazave E."/>
            <person name="Haguenauer A."/>
            <person name="Ereskovsky A."/>
            <person name="Borchiellini C."/>
        </authorList>
    </citation>
    <scope>NUCLEOTIDE SEQUENCE</scope>
</reference>
<dbReference type="FunFam" id="2.170.260.10:FF:000003">
    <property type="entry name" value="Piwi-like RNA-mediated gene silencing 2"/>
    <property type="match status" value="1"/>
</dbReference>